<protein>
    <submittedName>
        <fullName evidence="2">HEPN domain-containing protein</fullName>
    </submittedName>
</protein>
<organism evidence="2 3">
    <name type="scientific">Azospirillum oryzae</name>
    <dbReference type="NCBI Taxonomy" id="286727"/>
    <lineage>
        <taxon>Bacteria</taxon>
        <taxon>Pseudomonadati</taxon>
        <taxon>Pseudomonadota</taxon>
        <taxon>Alphaproteobacteria</taxon>
        <taxon>Rhodospirillales</taxon>
        <taxon>Azospirillaceae</taxon>
        <taxon>Azospirillum</taxon>
    </lineage>
</organism>
<reference evidence="2 3" key="1">
    <citation type="submission" date="2017-04" db="EMBL/GenBank/DDBJ databases">
        <authorList>
            <person name="Afonso C.L."/>
            <person name="Miller P.J."/>
            <person name="Scott M.A."/>
            <person name="Spackman E."/>
            <person name="Goraichik I."/>
            <person name="Dimitrov K.M."/>
            <person name="Suarez D.L."/>
            <person name="Swayne D.E."/>
        </authorList>
    </citation>
    <scope>NUCLEOTIDE SEQUENCE [LARGE SCALE GENOMIC DNA]</scope>
    <source>
        <strain evidence="2 3">A2P</strain>
    </source>
</reference>
<dbReference type="SUPFAM" id="SSF81593">
    <property type="entry name" value="Nucleotidyltransferase substrate binding subunit/domain"/>
    <property type="match status" value="1"/>
</dbReference>
<evidence type="ECO:0000313" key="3">
    <source>
        <dbReference type="Proteomes" id="UP000192936"/>
    </source>
</evidence>
<gene>
    <name evidence="2" type="ORF">SAMN02982917_3983</name>
</gene>
<dbReference type="Gene3D" id="1.20.120.330">
    <property type="entry name" value="Nucleotidyltransferases domain 2"/>
    <property type="match status" value="1"/>
</dbReference>
<sequence>MVDRVVAAWLAVVDEDIRAIRACLVGSAVKSAAYHCQQAAEKLVKAVLVSLGRHPRKQHNIVALLDDVPSDHPLRATLLPLERFTIFAAAFRYPSMDVFDSPPDEPDPDDVSRWLAEIEQVRVTVSAFLETRT</sequence>
<accession>A0A1X7GL35</accession>
<evidence type="ECO:0000259" key="1">
    <source>
        <dbReference type="PROSITE" id="PS50910"/>
    </source>
</evidence>
<dbReference type="Pfam" id="PF05168">
    <property type="entry name" value="HEPN"/>
    <property type="match status" value="1"/>
</dbReference>
<dbReference type="InterPro" id="IPR007842">
    <property type="entry name" value="HEPN_dom"/>
</dbReference>
<feature type="domain" description="HEPN" evidence="1">
    <location>
        <begin position="10"/>
        <end position="121"/>
    </location>
</feature>
<name>A0A1X7GL35_9PROT</name>
<dbReference type="RefSeq" id="WP_085088679.1">
    <property type="nucleotide sequence ID" value="NZ_FXAK01000007.1"/>
</dbReference>
<dbReference type="STRING" id="286727.SAMN02982917_3983"/>
<evidence type="ECO:0000313" key="2">
    <source>
        <dbReference type="EMBL" id="SMF71330.1"/>
    </source>
</evidence>
<proteinExistence type="predicted"/>
<dbReference type="OrthoDB" id="9808176at2"/>
<dbReference type="Proteomes" id="UP000192936">
    <property type="component" value="Unassembled WGS sequence"/>
</dbReference>
<dbReference type="PROSITE" id="PS50910">
    <property type="entry name" value="HEPN"/>
    <property type="match status" value="1"/>
</dbReference>
<dbReference type="EMBL" id="FXAK01000007">
    <property type="protein sequence ID" value="SMF71330.1"/>
    <property type="molecule type" value="Genomic_DNA"/>
</dbReference>
<dbReference type="AlphaFoldDB" id="A0A1X7GL35"/>